<organism evidence="2 3">
    <name type="scientific">Caenorhabditis tropicalis</name>
    <dbReference type="NCBI Taxonomy" id="1561998"/>
    <lineage>
        <taxon>Eukaryota</taxon>
        <taxon>Metazoa</taxon>
        <taxon>Ecdysozoa</taxon>
        <taxon>Nematoda</taxon>
        <taxon>Chromadorea</taxon>
        <taxon>Rhabditida</taxon>
        <taxon>Rhabditina</taxon>
        <taxon>Rhabditomorpha</taxon>
        <taxon>Rhabditoidea</taxon>
        <taxon>Rhabditidae</taxon>
        <taxon>Peloderinae</taxon>
        <taxon>Caenorhabditis</taxon>
    </lineage>
</organism>
<sequence length="101" mass="11772">MNSKYVTDLILEKYGNFRFIIDLNNVFDETLNARFIIFFIVNIQITFVKIIVLISRQQAAAWQKCSAGLKIIWEEVLIEHNCIMDAARFDVNEVTTLETIL</sequence>
<evidence type="ECO:0000313" key="2">
    <source>
        <dbReference type="Proteomes" id="UP000095282"/>
    </source>
</evidence>
<feature type="transmembrane region" description="Helical" evidence="1">
    <location>
        <begin position="35"/>
        <end position="54"/>
    </location>
</feature>
<keyword evidence="1" id="KW-0812">Transmembrane</keyword>
<evidence type="ECO:0000313" key="3">
    <source>
        <dbReference type="WBParaSite" id="Csp11.Scaffold629.g10311.t1"/>
    </source>
</evidence>
<dbReference type="AlphaFoldDB" id="A0A1I7TNX2"/>
<dbReference type="WBParaSite" id="Csp11.Scaffold629.g10311.t1">
    <property type="protein sequence ID" value="Csp11.Scaffold629.g10311.t1"/>
    <property type="gene ID" value="Csp11.Scaffold629.g10311"/>
</dbReference>
<reference evidence="3" key="1">
    <citation type="submission" date="2016-11" db="UniProtKB">
        <authorList>
            <consortium name="WormBaseParasite"/>
        </authorList>
    </citation>
    <scope>IDENTIFICATION</scope>
</reference>
<keyword evidence="1" id="KW-0472">Membrane</keyword>
<proteinExistence type="predicted"/>
<evidence type="ECO:0000256" key="1">
    <source>
        <dbReference type="SAM" id="Phobius"/>
    </source>
</evidence>
<accession>A0A1I7TNX2</accession>
<protein>
    <submittedName>
        <fullName evidence="3">Uncharacterized protein</fullName>
    </submittedName>
</protein>
<keyword evidence="2" id="KW-1185">Reference proteome</keyword>
<keyword evidence="1" id="KW-1133">Transmembrane helix</keyword>
<name>A0A1I7TNX2_9PELO</name>
<dbReference type="Proteomes" id="UP000095282">
    <property type="component" value="Unplaced"/>
</dbReference>